<evidence type="ECO:0000313" key="1">
    <source>
        <dbReference type="EMBL" id="PYI09186.1"/>
    </source>
</evidence>
<name>A0A319EFR3_ASPSB</name>
<gene>
    <name evidence="1" type="ORF">BO78DRAFT_384539</name>
</gene>
<dbReference type="AlphaFoldDB" id="A0A319EFR3"/>
<organism evidence="1 2">
    <name type="scientific">Aspergillus sclerotiicarbonarius (strain CBS 121057 / IBT 28362)</name>
    <dbReference type="NCBI Taxonomy" id="1448318"/>
    <lineage>
        <taxon>Eukaryota</taxon>
        <taxon>Fungi</taxon>
        <taxon>Dikarya</taxon>
        <taxon>Ascomycota</taxon>
        <taxon>Pezizomycotina</taxon>
        <taxon>Eurotiomycetes</taxon>
        <taxon>Eurotiomycetidae</taxon>
        <taxon>Eurotiales</taxon>
        <taxon>Aspergillaceae</taxon>
        <taxon>Aspergillus</taxon>
        <taxon>Aspergillus subgen. Circumdati</taxon>
    </lineage>
</organism>
<dbReference type="EMBL" id="KZ826329">
    <property type="protein sequence ID" value="PYI09186.1"/>
    <property type="molecule type" value="Genomic_DNA"/>
</dbReference>
<dbReference type="VEuPathDB" id="FungiDB:BO78DRAFT_384539"/>
<evidence type="ECO:0000313" key="2">
    <source>
        <dbReference type="Proteomes" id="UP000248423"/>
    </source>
</evidence>
<reference evidence="1 2" key="1">
    <citation type="submission" date="2018-02" db="EMBL/GenBank/DDBJ databases">
        <title>The genomes of Aspergillus section Nigri reveals drivers in fungal speciation.</title>
        <authorList>
            <consortium name="DOE Joint Genome Institute"/>
            <person name="Vesth T.C."/>
            <person name="Nybo J."/>
            <person name="Theobald S."/>
            <person name="Brandl J."/>
            <person name="Frisvad J.C."/>
            <person name="Nielsen K.F."/>
            <person name="Lyhne E.K."/>
            <person name="Kogle M.E."/>
            <person name="Kuo A."/>
            <person name="Riley R."/>
            <person name="Clum A."/>
            <person name="Nolan M."/>
            <person name="Lipzen A."/>
            <person name="Salamov A."/>
            <person name="Henrissat B."/>
            <person name="Wiebenga A."/>
            <person name="De vries R.P."/>
            <person name="Grigoriev I.V."/>
            <person name="Mortensen U.H."/>
            <person name="Andersen M.R."/>
            <person name="Baker S.E."/>
        </authorList>
    </citation>
    <scope>NUCLEOTIDE SEQUENCE [LARGE SCALE GENOMIC DNA]</scope>
    <source>
        <strain evidence="1 2">CBS 121057</strain>
    </source>
</reference>
<dbReference type="OrthoDB" id="4453902at2759"/>
<proteinExistence type="predicted"/>
<dbReference type="Proteomes" id="UP000248423">
    <property type="component" value="Unassembled WGS sequence"/>
</dbReference>
<keyword evidence="2" id="KW-1185">Reference proteome</keyword>
<sequence length="299" mass="34320">MDNGDLLATRIATFKKCDQLLQIINVVKVHHVGVDELRHIGIRAVRVEPTEDQLLPFDPCYFDPLEVGVLSKYPFSQGWREYDLDEGYSYQSILARILQVAPGAKKPEELAQKSSHLCGYRSGIPGNVVNGTLEDLTPLRRNEDELERVTVYSTQLMETSSPGATNWRFLYVLEDPDAELPHTIAFFWNFEISNDEDLTTSEVRGIVRWMVWMFHRPLLRYHRMFPFLSIWYLGPKHVRIIQSHFDGETIVLQYSPLLSFENRQTAPTELVVRYGASRPVPLETKPDGPSQIEEVADAT</sequence>
<protein>
    <submittedName>
        <fullName evidence="1">Uncharacterized protein</fullName>
    </submittedName>
</protein>
<accession>A0A319EFR3</accession>